<keyword evidence="3" id="KW-1185">Reference proteome</keyword>
<gene>
    <name evidence="2" type="ORF">I551_1038</name>
</gene>
<evidence type="ECO:0000313" key="3">
    <source>
        <dbReference type="Proteomes" id="UP000020681"/>
    </source>
</evidence>
<sequence>MTENHRAPRAHQVCVAIPIRVGKPTAVRFGDEPRGAADGGKRPHRGVHPTRDNRARVGKQLRRPAHAGDRLVSAAHGNQCPSLADRFNYRV</sequence>
<name>A0ABN0R5R6_MYCUL</name>
<dbReference type="EMBL" id="JAOL01000077">
    <property type="protein sequence ID" value="EUA92405.1"/>
    <property type="molecule type" value="Genomic_DNA"/>
</dbReference>
<reference evidence="2 3" key="1">
    <citation type="submission" date="2014-01" db="EMBL/GenBank/DDBJ databases">
        <authorList>
            <person name="Dobos K."/>
            <person name="Lenaerts A."/>
            <person name="Ordway D."/>
            <person name="DeGroote M.A."/>
            <person name="Parker T."/>
            <person name="Sizemore C."/>
            <person name="Tallon L.J."/>
            <person name="Sadzewicz L.K."/>
            <person name="Sengamalay N."/>
            <person name="Fraser C.M."/>
            <person name="Hine E."/>
            <person name="Shefchek K.A."/>
            <person name="Das S.P."/>
            <person name="Tettelin H."/>
        </authorList>
    </citation>
    <scope>NUCLEOTIDE SEQUENCE [LARGE SCALE GENOMIC DNA]</scope>
    <source>
        <strain evidence="2 3">Harvey</strain>
    </source>
</reference>
<accession>A0ABN0R5R6</accession>
<organism evidence="2 3">
    <name type="scientific">Mycobacterium ulcerans str. Harvey</name>
    <dbReference type="NCBI Taxonomy" id="1299332"/>
    <lineage>
        <taxon>Bacteria</taxon>
        <taxon>Bacillati</taxon>
        <taxon>Actinomycetota</taxon>
        <taxon>Actinomycetes</taxon>
        <taxon>Mycobacteriales</taxon>
        <taxon>Mycobacteriaceae</taxon>
        <taxon>Mycobacterium</taxon>
        <taxon>Mycobacterium ulcerans group</taxon>
    </lineage>
</organism>
<feature type="compositionally biased region" description="Basic residues" evidence="1">
    <location>
        <begin position="56"/>
        <end position="65"/>
    </location>
</feature>
<comment type="caution">
    <text evidence="2">The sequence shown here is derived from an EMBL/GenBank/DDBJ whole genome shotgun (WGS) entry which is preliminary data.</text>
</comment>
<protein>
    <submittedName>
        <fullName evidence="2">Glutamate-1-semialdehyde 2,1-aminomutase hemL domain protein</fullName>
    </submittedName>
</protein>
<evidence type="ECO:0000256" key="1">
    <source>
        <dbReference type="SAM" id="MobiDB-lite"/>
    </source>
</evidence>
<evidence type="ECO:0000313" key="2">
    <source>
        <dbReference type="EMBL" id="EUA92405.1"/>
    </source>
</evidence>
<feature type="region of interest" description="Disordered" evidence="1">
    <location>
        <begin position="26"/>
        <end position="68"/>
    </location>
</feature>
<proteinExistence type="predicted"/>
<feature type="compositionally biased region" description="Basic and acidic residues" evidence="1">
    <location>
        <begin position="29"/>
        <end position="41"/>
    </location>
</feature>
<dbReference type="Proteomes" id="UP000020681">
    <property type="component" value="Unassembled WGS sequence"/>
</dbReference>